<keyword evidence="1" id="KW-0472">Membrane</keyword>
<protein>
    <submittedName>
        <fullName evidence="2">Uncharacterized protein</fullName>
    </submittedName>
</protein>
<reference evidence="2 3" key="1">
    <citation type="submission" date="2023-07" db="EMBL/GenBank/DDBJ databases">
        <title>Sorghum-associated microbial communities from plants grown in Nebraska, USA.</title>
        <authorList>
            <person name="Schachtman D."/>
        </authorList>
    </citation>
    <scope>NUCLEOTIDE SEQUENCE [LARGE SCALE GENOMIC DNA]</scope>
    <source>
        <strain evidence="2 3">DS1607</strain>
    </source>
</reference>
<gene>
    <name evidence="2" type="ORF">J2W36_000110</name>
</gene>
<keyword evidence="1" id="KW-1133">Transmembrane helix</keyword>
<evidence type="ECO:0000313" key="2">
    <source>
        <dbReference type="EMBL" id="MDP9897877.1"/>
    </source>
</evidence>
<comment type="caution">
    <text evidence="2">The sequence shown here is derived from an EMBL/GenBank/DDBJ whole genome shotgun (WGS) entry which is preliminary data.</text>
</comment>
<keyword evidence="3" id="KW-1185">Reference proteome</keyword>
<evidence type="ECO:0000313" key="3">
    <source>
        <dbReference type="Proteomes" id="UP001226867"/>
    </source>
</evidence>
<organism evidence="2 3">
    <name type="scientific">Variovorax ginsengisoli</name>
    <dbReference type="NCBI Taxonomy" id="363844"/>
    <lineage>
        <taxon>Bacteria</taxon>
        <taxon>Pseudomonadati</taxon>
        <taxon>Pseudomonadota</taxon>
        <taxon>Betaproteobacteria</taxon>
        <taxon>Burkholderiales</taxon>
        <taxon>Comamonadaceae</taxon>
        <taxon>Variovorax</taxon>
    </lineage>
</organism>
<name>A0ABT9S3D8_9BURK</name>
<proteinExistence type="predicted"/>
<feature type="transmembrane region" description="Helical" evidence="1">
    <location>
        <begin position="12"/>
        <end position="42"/>
    </location>
</feature>
<evidence type="ECO:0000256" key="1">
    <source>
        <dbReference type="SAM" id="Phobius"/>
    </source>
</evidence>
<sequence length="116" mass="13111">MNMGGSFWLKRFALSALISGLTIVFMVIANEVLLLPLLRWIFLNRWRWSAPREWLQFVVLGAIVGVIAGAFFTTHAWLTETRSSMLRRIITTVAVVTTCIAIVVFAREYLGRVLPG</sequence>
<keyword evidence="1" id="KW-0812">Transmembrane</keyword>
<feature type="transmembrane region" description="Helical" evidence="1">
    <location>
        <begin position="54"/>
        <end position="77"/>
    </location>
</feature>
<dbReference type="Proteomes" id="UP001226867">
    <property type="component" value="Unassembled WGS sequence"/>
</dbReference>
<feature type="transmembrane region" description="Helical" evidence="1">
    <location>
        <begin position="89"/>
        <end position="106"/>
    </location>
</feature>
<accession>A0ABT9S3D8</accession>
<dbReference type="EMBL" id="JAUSRO010000001">
    <property type="protein sequence ID" value="MDP9897877.1"/>
    <property type="molecule type" value="Genomic_DNA"/>
</dbReference>